<proteinExistence type="predicted"/>
<organism evidence="1 2">
    <name type="scientific">Symbiodinium natans</name>
    <dbReference type="NCBI Taxonomy" id="878477"/>
    <lineage>
        <taxon>Eukaryota</taxon>
        <taxon>Sar</taxon>
        <taxon>Alveolata</taxon>
        <taxon>Dinophyceae</taxon>
        <taxon>Suessiales</taxon>
        <taxon>Symbiodiniaceae</taxon>
        <taxon>Symbiodinium</taxon>
    </lineage>
</organism>
<dbReference type="EMBL" id="CAJNDS010000258">
    <property type="protein sequence ID" value="CAE7034804.1"/>
    <property type="molecule type" value="Genomic_DNA"/>
</dbReference>
<dbReference type="Proteomes" id="UP000604046">
    <property type="component" value="Unassembled WGS sequence"/>
</dbReference>
<evidence type="ECO:0000313" key="2">
    <source>
        <dbReference type="Proteomes" id="UP000604046"/>
    </source>
</evidence>
<evidence type="ECO:0000313" key="1">
    <source>
        <dbReference type="EMBL" id="CAE7034804.1"/>
    </source>
</evidence>
<sequence length="348" mass="37466">MVLRGSLGKLLAPAALVCLARYGPTVSKLPLRVPTRSLGTMRSLQHASRGEVQEPGYVGAKAPEEEPWTVRVSDEEGLLGQLSAVTIAKAAASIQTAGFVVLRGASVLRAHELRAAQEEADEALFQVKMTTKGLGLEPLAPWAVPKPAPAAGNLFRFQEASSFSSGRLDMTFSEEAKSSGPLAARQDLLRLCEVLFDTDCQLASRGAFWNFPGSGREHWHRDGLMPLLTVVTAARQYPDNAGFMRLQPFTQLGAIDEDSESDREPKAAAGESERVAAALRPGELLLFLYSAKHAAIPNFSDFDRCLLYSVYGPEGISDDLNIKSTAPSLFSTSKSKSSMLALMAKSLN</sequence>
<gene>
    <name evidence="1" type="ORF">SNAT2548_LOCUS4183</name>
</gene>
<comment type="caution">
    <text evidence="1">The sequence shown here is derived from an EMBL/GenBank/DDBJ whole genome shotgun (WGS) entry which is preliminary data.</text>
</comment>
<keyword evidence="2" id="KW-1185">Reference proteome</keyword>
<reference evidence="1" key="1">
    <citation type="submission" date="2021-02" db="EMBL/GenBank/DDBJ databases">
        <authorList>
            <person name="Dougan E. K."/>
            <person name="Rhodes N."/>
            <person name="Thang M."/>
            <person name="Chan C."/>
        </authorList>
    </citation>
    <scope>NUCLEOTIDE SEQUENCE</scope>
</reference>
<dbReference type="SUPFAM" id="SSF51197">
    <property type="entry name" value="Clavaminate synthase-like"/>
    <property type="match status" value="1"/>
</dbReference>
<dbReference type="AlphaFoldDB" id="A0A812IJC0"/>
<dbReference type="OrthoDB" id="447996at2759"/>
<dbReference type="Gene3D" id="2.60.120.620">
    <property type="entry name" value="q2cbj1_9rhob like domain"/>
    <property type="match status" value="1"/>
</dbReference>
<name>A0A812IJC0_9DINO</name>
<accession>A0A812IJC0</accession>
<protein>
    <submittedName>
        <fullName evidence="1">Uncharacterized protein</fullName>
    </submittedName>
</protein>